<protein>
    <submittedName>
        <fullName evidence="2">Uncharacterized protein</fullName>
    </submittedName>
</protein>
<name>A0A238HCY3_9BURK</name>
<feature type="region of interest" description="Disordered" evidence="1">
    <location>
        <begin position="23"/>
        <end position="43"/>
    </location>
</feature>
<gene>
    <name evidence="2" type="ORF">BSIN_3475</name>
</gene>
<sequence>MNAMAMKKTDLEKNKALKLTHAMKQSASARFGKGSEASTLDRRERRRLDQAQGIVPFACKLNIELVARLTERAASHPGGMTGLLTELLQRGLDETAE</sequence>
<evidence type="ECO:0000313" key="3">
    <source>
        <dbReference type="Proteomes" id="UP000198460"/>
    </source>
</evidence>
<evidence type="ECO:0000256" key="1">
    <source>
        <dbReference type="SAM" id="MobiDB-lite"/>
    </source>
</evidence>
<accession>A0A238HCY3</accession>
<reference evidence="2 3" key="1">
    <citation type="submission" date="2017-04" db="EMBL/GenBank/DDBJ databases">
        <authorList>
            <person name="Afonso C.L."/>
            <person name="Miller P.J."/>
            <person name="Scott M.A."/>
            <person name="Spackman E."/>
            <person name="Goraichik I."/>
            <person name="Dimitrov K.M."/>
            <person name="Suarez D.L."/>
            <person name="Swayne D.E."/>
        </authorList>
    </citation>
    <scope>NUCLEOTIDE SEQUENCE [LARGE SCALE GENOMIC DNA]</scope>
    <source>
        <strain evidence="2">LMG 28154</strain>
    </source>
</reference>
<evidence type="ECO:0000313" key="2">
    <source>
        <dbReference type="EMBL" id="SMG02777.1"/>
    </source>
</evidence>
<dbReference type="AlphaFoldDB" id="A0A238HCY3"/>
<proteinExistence type="predicted"/>
<dbReference type="EMBL" id="FXAN01000110">
    <property type="protein sequence ID" value="SMG02777.1"/>
    <property type="molecule type" value="Genomic_DNA"/>
</dbReference>
<dbReference type="Proteomes" id="UP000198460">
    <property type="component" value="Unassembled WGS sequence"/>
</dbReference>
<organism evidence="2 3">
    <name type="scientific">Burkholderia singularis</name>
    <dbReference type="NCBI Taxonomy" id="1503053"/>
    <lineage>
        <taxon>Bacteria</taxon>
        <taxon>Pseudomonadati</taxon>
        <taxon>Pseudomonadota</taxon>
        <taxon>Betaproteobacteria</taxon>
        <taxon>Burkholderiales</taxon>
        <taxon>Burkholderiaceae</taxon>
        <taxon>Burkholderia</taxon>
        <taxon>pseudomallei group</taxon>
    </lineage>
</organism>